<evidence type="ECO:0000313" key="3">
    <source>
        <dbReference type="Proteomes" id="UP001283361"/>
    </source>
</evidence>
<dbReference type="AlphaFoldDB" id="A0AAE1DQ60"/>
<reference evidence="2" key="1">
    <citation type="journal article" date="2023" name="G3 (Bethesda)">
        <title>A reference genome for the long-term kleptoplast-retaining sea slug Elysia crispata morphotype clarki.</title>
        <authorList>
            <person name="Eastman K.E."/>
            <person name="Pendleton A.L."/>
            <person name="Shaikh M.A."/>
            <person name="Suttiyut T."/>
            <person name="Ogas R."/>
            <person name="Tomko P."/>
            <person name="Gavelis G."/>
            <person name="Widhalm J.R."/>
            <person name="Wisecaver J.H."/>
        </authorList>
    </citation>
    <scope>NUCLEOTIDE SEQUENCE</scope>
    <source>
        <strain evidence="2">ECLA1</strain>
    </source>
</reference>
<organism evidence="2 3">
    <name type="scientific">Elysia crispata</name>
    <name type="common">lettuce slug</name>
    <dbReference type="NCBI Taxonomy" id="231223"/>
    <lineage>
        <taxon>Eukaryota</taxon>
        <taxon>Metazoa</taxon>
        <taxon>Spiralia</taxon>
        <taxon>Lophotrochozoa</taxon>
        <taxon>Mollusca</taxon>
        <taxon>Gastropoda</taxon>
        <taxon>Heterobranchia</taxon>
        <taxon>Euthyneura</taxon>
        <taxon>Panpulmonata</taxon>
        <taxon>Sacoglossa</taxon>
        <taxon>Placobranchoidea</taxon>
        <taxon>Plakobranchidae</taxon>
        <taxon>Elysia</taxon>
    </lineage>
</organism>
<feature type="region of interest" description="Disordered" evidence="1">
    <location>
        <begin position="78"/>
        <end position="105"/>
    </location>
</feature>
<evidence type="ECO:0000313" key="2">
    <source>
        <dbReference type="EMBL" id="KAK3778607.1"/>
    </source>
</evidence>
<feature type="compositionally biased region" description="Basic and acidic residues" evidence="1">
    <location>
        <begin position="89"/>
        <end position="101"/>
    </location>
</feature>
<accession>A0AAE1DQ60</accession>
<feature type="compositionally biased region" description="Basic residues" evidence="1">
    <location>
        <begin position="78"/>
        <end position="88"/>
    </location>
</feature>
<gene>
    <name evidence="2" type="ORF">RRG08_010904</name>
</gene>
<comment type="caution">
    <text evidence="2">The sequence shown here is derived from an EMBL/GenBank/DDBJ whole genome shotgun (WGS) entry which is preliminary data.</text>
</comment>
<protein>
    <submittedName>
        <fullName evidence="2">Uncharacterized protein</fullName>
    </submittedName>
</protein>
<keyword evidence="3" id="KW-1185">Reference proteome</keyword>
<evidence type="ECO:0000256" key="1">
    <source>
        <dbReference type="SAM" id="MobiDB-lite"/>
    </source>
</evidence>
<dbReference type="EMBL" id="JAWDGP010002904">
    <property type="protein sequence ID" value="KAK3778607.1"/>
    <property type="molecule type" value="Genomic_DNA"/>
</dbReference>
<proteinExistence type="predicted"/>
<dbReference type="Proteomes" id="UP001283361">
    <property type="component" value="Unassembled WGS sequence"/>
</dbReference>
<name>A0AAE1DQ60_9GAST</name>
<sequence length="306" mass="34816">MLGIYGGQNVMGQSRRRHGNFWCLGFQLTKVLFDQELTVWLPTDLEKHQWLEVARAVIIIIVLALSVLPGSYVTKHKGNGGGIKRRKVQKENMDRKSETCRPKTVSFSPGEKINPAFRNNRLRVRHGEKKAAILPATLTSDSEESRKAVEKVGRNELPQQNVLRRNGFELKDKRTEKHLDKDECRNTLIRSHTRKQQVVRTRTAVLSQIRVYPVASRSTPLAVGASPNRLCDVQYATLLYGFEVLKELSEYEVFKKQRTSIDVRGAQHSNGEMFVVQLDCCPSVCTEHATVVDIWMRPYFVTPDGG</sequence>